<accession>A0AAD6S771</accession>
<gene>
    <name evidence="1" type="ORF">C8F04DRAFT_1274193</name>
</gene>
<evidence type="ECO:0000313" key="1">
    <source>
        <dbReference type="EMBL" id="KAJ7021040.1"/>
    </source>
</evidence>
<reference evidence="1" key="1">
    <citation type="submission" date="2023-03" db="EMBL/GenBank/DDBJ databases">
        <title>Massive genome expansion in bonnet fungi (Mycena s.s.) driven by repeated elements and novel gene families across ecological guilds.</title>
        <authorList>
            <consortium name="Lawrence Berkeley National Laboratory"/>
            <person name="Harder C.B."/>
            <person name="Miyauchi S."/>
            <person name="Viragh M."/>
            <person name="Kuo A."/>
            <person name="Thoen E."/>
            <person name="Andreopoulos B."/>
            <person name="Lu D."/>
            <person name="Skrede I."/>
            <person name="Drula E."/>
            <person name="Henrissat B."/>
            <person name="Morin E."/>
            <person name="Kohler A."/>
            <person name="Barry K."/>
            <person name="LaButti K."/>
            <person name="Morin E."/>
            <person name="Salamov A."/>
            <person name="Lipzen A."/>
            <person name="Mereny Z."/>
            <person name="Hegedus B."/>
            <person name="Baldrian P."/>
            <person name="Stursova M."/>
            <person name="Weitz H."/>
            <person name="Taylor A."/>
            <person name="Grigoriev I.V."/>
            <person name="Nagy L.G."/>
            <person name="Martin F."/>
            <person name="Kauserud H."/>
        </authorList>
    </citation>
    <scope>NUCLEOTIDE SEQUENCE</scope>
    <source>
        <strain evidence="1">CBHHK200</strain>
    </source>
</reference>
<dbReference type="AlphaFoldDB" id="A0AAD6S771"/>
<protein>
    <submittedName>
        <fullName evidence="1">Uncharacterized protein</fullName>
    </submittedName>
</protein>
<keyword evidence="2" id="KW-1185">Reference proteome</keyword>
<name>A0AAD6S771_9AGAR</name>
<evidence type="ECO:0000313" key="2">
    <source>
        <dbReference type="Proteomes" id="UP001218188"/>
    </source>
</evidence>
<proteinExistence type="predicted"/>
<sequence length="220" mass="24252">MSLVDAPRLQISRSTFNQVQGHLNEFHVAGDLIQGHARINILRGNISPDAFHNSELTLLPPSSLQGGEAIVLGSQQSHMRGCSVARSLHKVLQMLAVPPLLVIALRGEEDKRLARFAETLIRPLQVRSRRLMFLFPPDQVIHCVLRNLGRTTRIASSSSSDLTLLVPLRDRAERAVLYRALSDDAAVHLAEADPPQLISSRTYSSCSSTSTNRCASCWQS</sequence>
<organism evidence="1 2">
    <name type="scientific">Mycena alexandri</name>
    <dbReference type="NCBI Taxonomy" id="1745969"/>
    <lineage>
        <taxon>Eukaryota</taxon>
        <taxon>Fungi</taxon>
        <taxon>Dikarya</taxon>
        <taxon>Basidiomycota</taxon>
        <taxon>Agaricomycotina</taxon>
        <taxon>Agaricomycetes</taxon>
        <taxon>Agaricomycetidae</taxon>
        <taxon>Agaricales</taxon>
        <taxon>Marasmiineae</taxon>
        <taxon>Mycenaceae</taxon>
        <taxon>Mycena</taxon>
    </lineage>
</organism>
<comment type="caution">
    <text evidence="1">The sequence shown here is derived from an EMBL/GenBank/DDBJ whole genome shotgun (WGS) entry which is preliminary data.</text>
</comment>
<dbReference type="EMBL" id="JARJCM010000243">
    <property type="protein sequence ID" value="KAJ7021040.1"/>
    <property type="molecule type" value="Genomic_DNA"/>
</dbReference>
<dbReference type="Proteomes" id="UP001218188">
    <property type="component" value="Unassembled WGS sequence"/>
</dbReference>